<comment type="caution">
    <text evidence="1">The sequence shown here is derived from an EMBL/GenBank/DDBJ whole genome shotgun (WGS) entry which is preliminary data.</text>
</comment>
<organism evidence="1 2">
    <name type="scientific">Arctium lappa</name>
    <name type="common">Greater burdock</name>
    <name type="synonym">Lappa major</name>
    <dbReference type="NCBI Taxonomy" id="4217"/>
    <lineage>
        <taxon>Eukaryota</taxon>
        <taxon>Viridiplantae</taxon>
        <taxon>Streptophyta</taxon>
        <taxon>Embryophyta</taxon>
        <taxon>Tracheophyta</taxon>
        <taxon>Spermatophyta</taxon>
        <taxon>Magnoliopsida</taxon>
        <taxon>eudicotyledons</taxon>
        <taxon>Gunneridae</taxon>
        <taxon>Pentapetalae</taxon>
        <taxon>asterids</taxon>
        <taxon>campanulids</taxon>
        <taxon>Asterales</taxon>
        <taxon>Asteraceae</taxon>
        <taxon>Carduoideae</taxon>
        <taxon>Cardueae</taxon>
        <taxon>Arctiinae</taxon>
        <taxon>Arctium</taxon>
    </lineage>
</organism>
<proteinExistence type="predicted"/>
<name>A0ACB8XE89_ARCLA</name>
<evidence type="ECO:0000313" key="1">
    <source>
        <dbReference type="EMBL" id="KAI3665252.1"/>
    </source>
</evidence>
<gene>
    <name evidence="1" type="ORF">L6452_43876</name>
</gene>
<reference evidence="1 2" key="2">
    <citation type="journal article" date="2022" name="Mol. Ecol. Resour.">
        <title>The genomes of chicory, endive, great burdock and yacon provide insights into Asteraceae paleo-polyploidization history and plant inulin production.</title>
        <authorList>
            <person name="Fan W."/>
            <person name="Wang S."/>
            <person name="Wang H."/>
            <person name="Wang A."/>
            <person name="Jiang F."/>
            <person name="Liu H."/>
            <person name="Zhao H."/>
            <person name="Xu D."/>
            <person name="Zhang Y."/>
        </authorList>
    </citation>
    <scope>NUCLEOTIDE SEQUENCE [LARGE SCALE GENOMIC DNA]</scope>
    <source>
        <strain evidence="2">cv. Niubang</strain>
    </source>
</reference>
<sequence>MREDDSNWFSKWEEEFPSSEDLMPITQTLITPDLAIAFDIRSPHSHHTPSLQHHQQPPSISMPSSQPNFEEFDSTELGGGGGSDEPPRTLKRPWLVWTSHLHKRFMDVVAHLGIKNVIPKTIMQLMSVDGLTHENIASHLQKYRIYMKTYAWSFFRQWWK</sequence>
<accession>A0ACB8XE89</accession>
<dbReference type="Proteomes" id="UP001055879">
    <property type="component" value="Linkage Group LG18"/>
</dbReference>
<reference evidence="2" key="1">
    <citation type="journal article" date="2022" name="Mol. Ecol. Resour.">
        <title>The genomes of chicory, endive, great burdock and yacon provide insights into Asteraceae palaeo-polyploidization history and plant inulin production.</title>
        <authorList>
            <person name="Fan W."/>
            <person name="Wang S."/>
            <person name="Wang H."/>
            <person name="Wang A."/>
            <person name="Jiang F."/>
            <person name="Liu H."/>
            <person name="Zhao H."/>
            <person name="Xu D."/>
            <person name="Zhang Y."/>
        </authorList>
    </citation>
    <scope>NUCLEOTIDE SEQUENCE [LARGE SCALE GENOMIC DNA]</scope>
    <source>
        <strain evidence="2">cv. Niubang</strain>
    </source>
</reference>
<dbReference type="EMBL" id="CM042064">
    <property type="protein sequence ID" value="KAI3665252.1"/>
    <property type="molecule type" value="Genomic_DNA"/>
</dbReference>
<keyword evidence="2" id="KW-1185">Reference proteome</keyword>
<protein>
    <submittedName>
        <fullName evidence="1">Uncharacterized protein</fullName>
    </submittedName>
</protein>
<evidence type="ECO:0000313" key="2">
    <source>
        <dbReference type="Proteomes" id="UP001055879"/>
    </source>
</evidence>